<feature type="transmembrane region" description="Helical" evidence="7">
    <location>
        <begin position="372"/>
        <end position="391"/>
    </location>
</feature>
<dbReference type="GO" id="GO:0005886">
    <property type="term" value="C:plasma membrane"/>
    <property type="evidence" value="ECO:0007669"/>
    <property type="project" value="UniProtKB-SubCell"/>
</dbReference>
<evidence type="ECO:0000259" key="8">
    <source>
        <dbReference type="Pfam" id="PF04024"/>
    </source>
</evidence>
<evidence type="ECO:0000256" key="7">
    <source>
        <dbReference type="SAM" id="Phobius"/>
    </source>
</evidence>
<comment type="subcellular location">
    <subcellularLocation>
        <location evidence="1">Cell membrane</location>
        <topology evidence="1">Single-pass membrane protein</topology>
    </subcellularLocation>
</comment>
<dbReference type="InterPro" id="IPR052027">
    <property type="entry name" value="PspC"/>
</dbReference>
<feature type="compositionally biased region" description="Low complexity" evidence="6">
    <location>
        <begin position="90"/>
        <end position="109"/>
    </location>
</feature>
<evidence type="ECO:0000256" key="1">
    <source>
        <dbReference type="ARBA" id="ARBA00004162"/>
    </source>
</evidence>
<accession>A0A3B0FFX7</accession>
<dbReference type="EMBL" id="RBNH01000004">
    <property type="protein sequence ID" value="RKO25506.1"/>
    <property type="molecule type" value="Genomic_DNA"/>
</dbReference>
<keyword evidence="4 7" id="KW-1133">Transmembrane helix</keyword>
<organism evidence="9 10">
    <name type="scientific">Pseudarthrobacter phenanthrenivorans</name>
    <name type="common">Arthrobacter phenanthrenivorans</name>
    <dbReference type="NCBI Taxonomy" id="361575"/>
    <lineage>
        <taxon>Bacteria</taxon>
        <taxon>Bacillati</taxon>
        <taxon>Actinomycetota</taxon>
        <taxon>Actinomycetes</taxon>
        <taxon>Micrococcales</taxon>
        <taxon>Micrococcaceae</taxon>
        <taxon>Pseudarthrobacter</taxon>
    </lineage>
</organism>
<feature type="compositionally biased region" description="Polar residues" evidence="6">
    <location>
        <begin position="27"/>
        <end position="36"/>
    </location>
</feature>
<feature type="region of interest" description="Disordered" evidence="6">
    <location>
        <begin position="310"/>
        <end position="339"/>
    </location>
</feature>
<feature type="region of interest" description="Disordered" evidence="6">
    <location>
        <begin position="1"/>
        <end position="109"/>
    </location>
</feature>
<dbReference type="OMA" id="WWRDPIV"/>
<keyword evidence="3 7" id="KW-0812">Transmembrane</keyword>
<gene>
    <name evidence="9" type="ORF">D7Z96_06815</name>
</gene>
<dbReference type="Pfam" id="PF04024">
    <property type="entry name" value="PspC"/>
    <property type="match status" value="1"/>
</dbReference>
<dbReference type="PANTHER" id="PTHR33885:SF3">
    <property type="entry name" value="PHAGE SHOCK PROTEIN C"/>
    <property type="match status" value="1"/>
</dbReference>
<keyword evidence="5 7" id="KW-0472">Membrane</keyword>
<reference evidence="9 10" key="1">
    <citation type="submission" date="2018-10" db="EMBL/GenBank/DDBJ databases">
        <title>Genome-guide identification and characterization of bacteria that degrade polycyclic aromatic hydrocarbons and resist hexavalent chromium simultaneously.</title>
        <authorList>
            <person name="Feng H."/>
        </authorList>
    </citation>
    <scope>NUCLEOTIDE SEQUENCE [LARGE SCALE GENOMIC DNA]</scope>
    <source>
        <strain evidence="9 10">J015</strain>
    </source>
</reference>
<dbReference type="RefSeq" id="WP_013601852.1">
    <property type="nucleotide sequence ID" value="NZ_RBNH01000004.1"/>
</dbReference>
<evidence type="ECO:0000256" key="4">
    <source>
        <dbReference type="ARBA" id="ARBA00022989"/>
    </source>
</evidence>
<evidence type="ECO:0000256" key="2">
    <source>
        <dbReference type="ARBA" id="ARBA00022475"/>
    </source>
</evidence>
<evidence type="ECO:0000256" key="3">
    <source>
        <dbReference type="ARBA" id="ARBA00022692"/>
    </source>
</evidence>
<dbReference type="InterPro" id="IPR007168">
    <property type="entry name" value="Phageshock_PspC_N"/>
</dbReference>
<evidence type="ECO:0000313" key="9">
    <source>
        <dbReference type="EMBL" id="RKO25506.1"/>
    </source>
</evidence>
<feature type="transmembrane region" description="Helical" evidence="7">
    <location>
        <begin position="150"/>
        <end position="173"/>
    </location>
</feature>
<reference evidence="10" key="2">
    <citation type="submission" date="2018-10" db="EMBL/GenBank/DDBJ databases">
        <authorList>
            <person name="Wang Y."/>
            <person name="Wang J."/>
            <person name="Yang X."/>
            <person name="Wang Z."/>
            <person name="Huang Y."/>
        </authorList>
    </citation>
    <scope>NUCLEOTIDE SEQUENCE [LARGE SCALE GENOMIC DNA]</scope>
    <source>
        <strain evidence="10">J015</strain>
    </source>
</reference>
<evidence type="ECO:0000313" key="10">
    <source>
        <dbReference type="Proteomes" id="UP000273159"/>
    </source>
</evidence>
<sequence>MNPQTTPPNDSQPAEPPSDREKENPTEPLSRQTNPTEPLVPPPSQPVASQESGHDFPQDPPPQNQRPQEPPTGGSYAPGGSPDPGAPHTGVPQPGVPHQGVPQPGIPHQQTDFFTWVRSQGIVRGQDRWVGGVSSGIAQRLGIDPLIVRGVFIILALFAGIGVLFYGLAWAFLPEPDGRIHVQEAGAGRWTSGMTGSLIAVVLGFSGLGNGFWVWGNQGVGPFLWTVLWVGGAIYLIYYLVQRNKTAAGTPSGAASGTTAYSASSTAYSSGTTGTATPPYSDVAGSGPFAGNPYGGATASGGSGGWGTSGYGTSGYGGSRPSPVPPPAPRPRPAGPGTPAVAVAAGSALLVGAGLKALDITNVIDLGDSANAVAWASAAAVLGLGILILGLRGRTSGILSFFAVAALITGGIFNVVGNNGERVRFQQVDWTPTSIQQASDGFDITAGSGTVDLTEMNLEAPLESEVRVPLDITASNVTVVIPDDVPVDIRADMTMGNLTEQGNQRGGITTRESSYNTDQPGSHLVIQIHGTVSNVTIQEGN</sequence>
<keyword evidence="2" id="KW-1003">Cell membrane</keyword>
<feature type="transmembrane region" description="Helical" evidence="7">
    <location>
        <begin position="194"/>
        <end position="216"/>
    </location>
</feature>
<evidence type="ECO:0000256" key="5">
    <source>
        <dbReference type="ARBA" id="ARBA00023136"/>
    </source>
</evidence>
<dbReference type="Proteomes" id="UP000273159">
    <property type="component" value="Unassembled WGS sequence"/>
</dbReference>
<evidence type="ECO:0000256" key="6">
    <source>
        <dbReference type="SAM" id="MobiDB-lite"/>
    </source>
</evidence>
<dbReference type="AlphaFoldDB" id="A0A3B0FFX7"/>
<feature type="compositionally biased region" description="Pro residues" evidence="6">
    <location>
        <begin position="58"/>
        <end position="70"/>
    </location>
</feature>
<feature type="transmembrane region" description="Helical" evidence="7">
    <location>
        <begin position="222"/>
        <end position="241"/>
    </location>
</feature>
<comment type="caution">
    <text evidence="9">The sequence shown here is derived from an EMBL/GenBank/DDBJ whole genome shotgun (WGS) entry which is preliminary data.</text>
</comment>
<feature type="compositionally biased region" description="Pro residues" evidence="6">
    <location>
        <begin position="322"/>
        <end position="336"/>
    </location>
</feature>
<feature type="domain" description="Phage shock protein PspC N-terminal" evidence="8">
    <location>
        <begin position="124"/>
        <end position="175"/>
    </location>
</feature>
<proteinExistence type="predicted"/>
<feature type="region of interest" description="Disordered" evidence="6">
    <location>
        <begin position="498"/>
        <end position="519"/>
    </location>
</feature>
<protein>
    <submittedName>
        <fullName evidence="9">PspC domain-containing protein</fullName>
    </submittedName>
</protein>
<dbReference type="PANTHER" id="PTHR33885">
    <property type="entry name" value="PHAGE SHOCK PROTEIN C"/>
    <property type="match status" value="1"/>
</dbReference>
<feature type="compositionally biased region" description="Polar residues" evidence="6">
    <location>
        <begin position="1"/>
        <end position="12"/>
    </location>
</feature>
<feature type="transmembrane region" description="Helical" evidence="7">
    <location>
        <begin position="398"/>
        <end position="417"/>
    </location>
</feature>
<name>A0A3B0FFX7_PSEPS</name>